<evidence type="ECO:0000256" key="1">
    <source>
        <dbReference type="SAM" id="MobiDB-lite"/>
    </source>
</evidence>
<dbReference type="AlphaFoldDB" id="A0A9D3WNH2"/>
<protein>
    <submittedName>
        <fullName evidence="2">Uncharacterized protein</fullName>
    </submittedName>
</protein>
<evidence type="ECO:0000313" key="2">
    <source>
        <dbReference type="EMBL" id="KAH1164811.1"/>
    </source>
</evidence>
<dbReference type="Proteomes" id="UP000827986">
    <property type="component" value="Unassembled WGS sequence"/>
</dbReference>
<name>A0A9D3WNH2_9SAUR</name>
<accession>A0A9D3WNH2</accession>
<feature type="non-terminal residue" evidence="2">
    <location>
        <position position="90"/>
    </location>
</feature>
<organism evidence="2 3">
    <name type="scientific">Mauremys mutica</name>
    <name type="common">yellowpond turtle</name>
    <dbReference type="NCBI Taxonomy" id="74926"/>
    <lineage>
        <taxon>Eukaryota</taxon>
        <taxon>Metazoa</taxon>
        <taxon>Chordata</taxon>
        <taxon>Craniata</taxon>
        <taxon>Vertebrata</taxon>
        <taxon>Euteleostomi</taxon>
        <taxon>Archelosauria</taxon>
        <taxon>Testudinata</taxon>
        <taxon>Testudines</taxon>
        <taxon>Cryptodira</taxon>
        <taxon>Durocryptodira</taxon>
        <taxon>Testudinoidea</taxon>
        <taxon>Geoemydidae</taxon>
        <taxon>Geoemydinae</taxon>
        <taxon>Mauremys</taxon>
    </lineage>
</organism>
<evidence type="ECO:0000313" key="3">
    <source>
        <dbReference type="Proteomes" id="UP000827986"/>
    </source>
</evidence>
<gene>
    <name evidence="2" type="ORF">KIL84_009545</name>
</gene>
<sequence length="90" mass="10394">MVLCHFQATLFLSWQKQTKDKRQEIIWEWEELPGFVAGFGPEKFLLEELAGARATVKRRDEGDSKLSWEISLSNERGGEKGQEPLTQSLR</sequence>
<proteinExistence type="predicted"/>
<dbReference type="EMBL" id="JAHDVG010000526">
    <property type="protein sequence ID" value="KAH1164811.1"/>
    <property type="molecule type" value="Genomic_DNA"/>
</dbReference>
<keyword evidence="3" id="KW-1185">Reference proteome</keyword>
<reference evidence="2" key="1">
    <citation type="submission" date="2021-09" db="EMBL/GenBank/DDBJ databases">
        <title>The genome of Mauremys mutica provides insights into the evolution of semi-aquatic lifestyle.</title>
        <authorList>
            <person name="Gong S."/>
            <person name="Gao Y."/>
        </authorList>
    </citation>
    <scope>NUCLEOTIDE SEQUENCE</scope>
    <source>
        <strain evidence="2">MM-2020</strain>
        <tissue evidence="2">Muscle</tissue>
    </source>
</reference>
<feature type="region of interest" description="Disordered" evidence="1">
    <location>
        <begin position="69"/>
        <end position="90"/>
    </location>
</feature>
<comment type="caution">
    <text evidence="2">The sequence shown here is derived from an EMBL/GenBank/DDBJ whole genome shotgun (WGS) entry which is preliminary data.</text>
</comment>